<dbReference type="InterPro" id="IPR013320">
    <property type="entry name" value="ConA-like_dom_sf"/>
</dbReference>
<dbReference type="Gene3D" id="2.60.120.200">
    <property type="match status" value="1"/>
</dbReference>
<evidence type="ECO:0000313" key="4">
    <source>
        <dbReference type="EMBL" id="MDN0024586.1"/>
    </source>
</evidence>
<evidence type="ECO:0000313" key="6">
    <source>
        <dbReference type="Proteomes" id="UP001168478"/>
    </source>
</evidence>
<feature type="chain" id="PRO_5043936322" evidence="1">
    <location>
        <begin position="23"/>
        <end position="1129"/>
    </location>
</feature>
<evidence type="ECO:0000259" key="2">
    <source>
        <dbReference type="Pfam" id="PF13472"/>
    </source>
</evidence>
<dbReference type="Gene3D" id="3.40.50.1110">
    <property type="entry name" value="SGNH hydrolase"/>
    <property type="match status" value="1"/>
</dbReference>
<dbReference type="GO" id="GO:0004553">
    <property type="term" value="F:hydrolase activity, hydrolyzing O-glycosyl compounds"/>
    <property type="evidence" value="ECO:0007669"/>
    <property type="project" value="UniProtKB-ARBA"/>
</dbReference>
<accession>A0AAW7JRU3</accession>
<dbReference type="InterPro" id="IPR036514">
    <property type="entry name" value="SGNH_hydro_sf"/>
</dbReference>
<dbReference type="SUPFAM" id="SSF52266">
    <property type="entry name" value="SGNH hydrolase"/>
    <property type="match status" value="1"/>
</dbReference>
<dbReference type="EMBL" id="JAUEIE010000002">
    <property type="protein sequence ID" value="MDN0022021.1"/>
    <property type="molecule type" value="Genomic_DNA"/>
</dbReference>
<evidence type="ECO:0000313" key="3">
    <source>
        <dbReference type="EMBL" id="MDN0022021.1"/>
    </source>
</evidence>
<dbReference type="AlphaFoldDB" id="A0AAW7JRU3"/>
<keyword evidence="1" id="KW-0732">Signal</keyword>
<dbReference type="Pfam" id="PF13472">
    <property type="entry name" value="Lipase_GDSL_2"/>
    <property type="match status" value="1"/>
</dbReference>
<dbReference type="Proteomes" id="UP001168478">
    <property type="component" value="Unassembled WGS sequence"/>
</dbReference>
<reference evidence="4" key="2">
    <citation type="submission" date="2023-08" db="EMBL/GenBank/DDBJ databases">
        <title>Identification and characterization of horizontal gene transfer across gut microbiota members of farm animals based on homology search.</title>
        <authorList>
            <person name="Schwarzerova J."/>
            <person name="Nykrynova M."/>
            <person name="Jureckova K."/>
            <person name="Cejkova D."/>
            <person name="Rychlik I."/>
        </authorList>
    </citation>
    <scope>NUCLEOTIDE SEQUENCE</scope>
    <source>
        <strain evidence="4">ET15</strain>
        <strain evidence="3">ET37</strain>
    </source>
</reference>
<organism evidence="4 6">
    <name type="scientific">Leyella lascolaii</name>
    <dbReference type="NCBI Taxonomy" id="1776379"/>
    <lineage>
        <taxon>Bacteria</taxon>
        <taxon>Pseudomonadati</taxon>
        <taxon>Bacteroidota</taxon>
        <taxon>Bacteroidia</taxon>
        <taxon>Bacteroidales</taxon>
        <taxon>Prevotellaceae</taxon>
        <taxon>Leyella</taxon>
    </lineage>
</organism>
<dbReference type="SUPFAM" id="SSF49899">
    <property type="entry name" value="Concanavalin A-like lectins/glucanases"/>
    <property type="match status" value="1"/>
</dbReference>
<dbReference type="CDD" id="cd00229">
    <property type="entry name" value="SGNH_hydrolase"/>
    <property type="match status" value="1"/>
</dbReference>
<dbReference type="EMBL" id="JAUEIF010000002">
    <property type="protein sequence ID" value="MDN0024586.1"/>
    <property type="molecule type" value="Genomic_DNA"/>
</dbReference>
<protein>
    <submittedName>
        <fullName evidence="4">GDSL-type esterase/lipase family protein</fullName>
    </submittedName>
</protein>
<dbReference type="Proteomes" id="UP001167831">
    <property type="component" value="Unassembled WGS sequence"/>
</dbReference>
<feature type="domain" description="SGNH hydrolase-type esterase" evidence="2">
    <location>
        <begin position="671"/>
        <end position="844"/>
    </location>
</feature>
<dbReference type="GO" id="GO:0005975">
    <property type="term" value="P:carbohydrate metabolic process"/>
    <property type="evidence" value="ECO:0007669"/>
    <property type="project" value="UniProtKB-ARBA"/>
</dbReference>
<dbReference type="InterPro" id="IPR013830">
    <property type="entry name" value="SGNH_hydro"/>
</dbReference>
<name>A0AAW7JRU3_9BACT</name>
<keyword evidence="5" id="KW-1185">Reference proteome</keyword>
<proteinExistence type="predicted"/>
<feature type="signal peptide" evidence="1">
    <location>
        <begin position="1"/>
        <end position="22"/>
    </location>
</feature>
<evidence type="ECO:0000313" key="5">
    <source>
        <dbReference type="Proteomes" id="UP001167831"/>
    </source>
</evidence>
<comment type="caution">
    <text evidence="4">The sequence shown here is derived from an EMBL/GenBank/DDBJ whole genome shotgun (WGS) entry which is preliminary data.</text>
</comment>
<dbReference type="GO" id="GO:0016788">
    <property type="term" value="F:hydrolase activity, acting on ester bonds"/>
    <property type="evidence" value="ECO:0007669"/>
    <property type="project" value="UniProtKB-ARBA"/>
</dbReference>
<dbReference type="RefSeq" id="WP_289824718.1">
    <property type="nucleotide sequence ID" value="NZ_JAUEIE010000002.1"/>
</dbReference>
<evidence type="ECO:0000256" key="1">
    <source>
        <dbReference type="SAM" id="SignalP"/>
    </source>
</evidence>
<reference evidence="4" key="1">
    <citation type="submission" date="2023-06" db="EMBL/GenBank/DDBJ databases">
        <authorList>
            <person name="Zeman M."/>
            <person name="Kubasova T."/>
            <person name="Jahodarova E."/>
            <person name="Nykrynova M."/>
            <person name="Rychlik I."/>
        </authorList>
    </citation>
    <scope>NUCLEOTIDE SEQUENCE</scope>
    <source>
        <strain evidence="4">ET15</strain>
        <strain evidence="3">ET37</strain>
    </source>
</reference>
<sequence>MYKKLLICGAMAMLPLFNYVCAQNTTQTMYIDFGEPDNDSRGHQTTGADANGNYWTNVKSSGNNYLYPNTSFDVVNSRNEPTGYSVFINTRFMTNGLSGGGGLISPSAGLLGDLAVATATEDYIFLESFQNYNFITFRGLDKNKGYRFHAFGSRNTEEVRSAEFLFRGENSWSGFHQMSGKGIGDGGYNGNNNKILESGIVFPDRDGNITFTIIKKNINGMVHVNAMKIEEIDGLERPNTNLRLAQRIYIDLGETDNNSRGHQTVGADRNGNYWNNLTSGRASSNQIPKGTKLNLVNSDNAATGITAETLQMMETNGVNAGGVNNPTEENLGDLAIQTATEDYVWVNDNNERQIRFSGLDKSRCYKLHIFGSRIVDETTDRNSIYTVDGQSSWSTWLTTTGRCIGGFDTQGKAIQGNVRNVAVSDYIYPDKDGNILFTFKRERGMAHVNIIKIEEYEGGERPADPREYRSMTITGTASEDGKDVAMRELRRDNSRTGIFEAYLRMQPGTYSISATATDGERVTLGAADTEGGLAEGGAPIEVTETQVVRVRYDSRKNEYSVTPLVLYVKGNIVPDGTTVEYAGNGVWRSEVDMNEGYVFLFSDKYFYFAFNNSDELAVKRLSGSRDKVAMASEGYSVENIRLNRGTYTVSLDMNNYVFSLDAPIDEYKISVFGSSVANGQGATDFHGYAYLYGNLMRTRYQRKQSDNPFTVSGVSIGGNNTQNLLDRYDELIHDFGRYVIIGLSMGNEGIHEASDKQALMQKFSDNMQKIIRKVREDGKIPVVMNNYTRGDYTLDDYKYIKRMNLLIHEWDVPSVNTLGAIDDGTGKWATGYMADNAHPTTNGHNEFFYAMPPSLFDALEDGKPQPVRDMSGGATLSGGDVIEFRGENILHPFTVSIRFKGGDAGRLFTVENSAGSVIGQVDITADGTVRYTSYQGNQIEGNVSVDDGAWHTVTVSHYYAQKRVILYVDDSQAGELAERLTPGKMTVGDASGSASRTLGELFFWRSAFNPEEVEALVSGRMLKSSLEIYSPLKELEAGEIANLAQSNNAAVFVKNTSSGIVGVEGNGDGQLSVGTSDHTITLSASSPVDVRVVTADGKEVFSGKVDGSTDVSGLSSGLYVVNGRKVVLR</sequence>
<gene>
    <name evidence="3" type="ORF">QVN81_03145</name>
    <name evidence="4" type="ORF">QVN84_03455</name>
</gene>